<dbReference type="AlphaFoldDB" id="A0A2H1EEZ1"/>
<dbReference type="EMBL" id="FRFC01000003">
    <property type="protein sequence ID" value="SHO43603.1"/>
    <property type="molecule type" value="Genomic_DNA"/>
</dbReference>
<dbReference type="Proteomes" id="UP000232412">
    <property type="component" value="Unassembled WGS sequence"/>
</dbReference>
<reference evidence="2" key="1">
    <citation type="submission" date="2016-12" db="EMBL/GenBank/DDBJ databases">
        <authorList>
            <person name="Herbold C."/>
        </authorList>
    </citation>
    <scope>NUCLEOTIDE SEQUENCE [LARGE SCALE GENOMIC DNA]</scope>
</reference>
<proteinExistence type="predicted"/>
<keyword evidence="2" id="KW-1185">Reference proteome</keyword>
<sequence length="148" mass="16712">MAQIRIKTKVGEVAIDFSDNKDLENQLSKIDFKDLENIVAKSVPNILRVETTVIEEFKDLYRLDSSGNVHLNKIPKKKGDAIKLAVFLSEKGLSTNEVKTSTGISNPKAYMNKKDFIENGDSFTLETEARKDVLEKIIPKLRQNNKSD</sequence>
<evidence type="ECO:0000313" key="2">
    <source>
        <dbReference type="Proteomes" id="UP000232412"/>
    </source>
</evidence>
<accession>A0A2H1EEZ1</accession>
<dbReference type="RefSeq" id="WP_101009172.1">
    <property type="nucleotide sequence ID" value="NZ_FRFC01000003.1"/>
</dbReference>
<organism evidence="1 2">
    <name type="scientific">Nitrosotalea sinensis</name>
    <dbReference type="NCBI Taxonomy" id="1499975"/>
    <lineage>
        <taxon>Archaea</taxon>
        <taxon>Nitrososphaerota</taxon>
        <taxon>Nitrososphaeria</taxon>
        <taxon>Nitrosotaleales</taxon>
        <taxon>Nitrosotaleaceae</taxon>
        <taxon>Nitrosotalea</taxon>
    </lineage>
</organism>
<evidence type="ECO:0000313" key="1">
    <source>
        <dbReference type="EMBL" id="SHO43603.1"/>
    </source>
</evidence>
<name>A0A2H1EEZ1_9ARCH</name>
<protein>
    <submittedName>
        <fullName evidence="1">Uncharacterized protein</fullName>
    </submittedName>
</protein>
<dbReference type="OrthoDB" id="379650at2157"/>
<gene>
    <name evidence="1" type="ORF">NSIN_20115</name>
</gene>